<dbReference type="OrthoDB" id="165190at2"/>
<gene>
    <name evidence="2" type="ordered locus">Rcas_1734</name>
</gene>
<dbReference type="eggNOG" id="ENOG502ZWP7">
    <property type="taxonomic scope" value="Bacteria"/>
</dbReference>
<keyword evidence="1" id="KW-0812">Transmembrane</keyword>
<keyword evidence="3" id="KW-1185">Reference proteome</keyword>
<evidence type="ECO:0000313" key="2">
    <source>
        <dbReference type="EMBL" id="ABU57826.1"/>
    </source>
</evidence>
<dbReference type="HOGENOM" id="CLU_2556168_0_0_0"/>
<sequence length="82" mass="8870">MPPDLLLILLIVTVSAALAHLLWGRRWVQIPVFWLAATGGALIALALDARLPLRLITPAGVPVLETTLGAWVMLIVASRLRL</sequence>
<dbReference type="RefSeq" id="WP_012120252.1">
    <property type="nucleotide sequence ID" value="NC_009767.1"/>
</dbReference>
<organism evidence="2 3">
    <name type="scientific">Roseiflexus castenholzii (strain DSM 13941 / HLO8)</name>
    <dbReference type="NCBI Taxonomy" id="383372"/>
    <lineage>
        <taxon>Bacteria</taxon>
        <taxon>Bacillati</taxon>
        <taxon>Chloroflexota</taxon>
        <taxon>Chloroflexia</taxon>
        <taxon>Chloroflexales</taxon>
        <taxon>Roseiflexineae</taxon>
        <taxon>Roseiflexaceae</taxon>
        <taxon>Roseiflexus</taxon>
    </lineage>
</organism>
<reference evidence="2 3" key="1">
    <citation type="submission" date="2007-08" db="EMBL/GenBank/DDBJ databases">
        <title>Complete sequence of Roseiflexus castenholzii DSM 13941.</title>
        <authorList>
            <consortium name="US DOE Joint Genome Institute"/>
            <person name="Copeland A."/>
            <person name="Lucas S."/>
            <person name="Lapidus A."/>
            <person name="Barry K."/>
            <person name="Glavina del Rio T."/>
            <person name="Dalin E."/>
            <person name="Tice H."/>
            <person name="Pitluck S."/>
            <person name="Thompson L.S."/>
            <person name="Brettin T."/>
            <person name="Bruce D."/>
            <person name="Detter J.C."/>
            <person name="Han C."/>
            <person name="Tapia R."/>
            <person name="Schmutz J."/>
            <person name="Larimer F."/>
            <person name="Land M."/>
            <person name="Hauser L."/>
            <person name="Kyrpides N."/>
            <person name="Mikhailova N."/>
            <person name="Bryant D.A."/>
            <person name="Hanada S."/>
            <person name="Tsukatani Y."/>
            <person name="Richardson P."/>
        </authorList>
    </citation>
    <scope>NUCLEOTIDE SEQUENCE [LARGE SCALE GENOMIC DNA]</scope>
    <source>
        <strain evidence="3">DSM 13941 / HLO8</strain>
    </source>
</reference>
<dbReference type="AlphaFoldDB" id="A7NK06"/>
<protein>
    <submittedName>
        <fullName evidence="2">Uncharacterized protein</fullName>
    </submittedName>
</protein>
<evidence type="ECO:0000313" key="3">
    <source>
        <dbReference type="Proteomes" id="UP000000263"/>
    </source>
</evidence>
<dbReference type="EMBL" id="CP000804">
    <property type="protein sequence ID" value="ABU57826.1"/>
    <property type="molecule type" value="Genomic_DNA"/>
</dbReference>
<name>A7NK06_ROSCS</name>
<feature type="transmembrane region" description="Helical" evidence="1">
    <location>
        <begin position="59"/>
        <end position="77"/>
    </location>
</feature>
<dbReference type="KEGG" id="rca:Rcas_1734"/>
<keyword evidence="1" id="KW-1133">Transmembrane helix</keyword>
<dbReference type="STRING" id="383372.Rcas_1734"/>
<accession>A7NK06</accession>
<dbReference type="Proteomes" id="UP000000263">
    <property type="component" value="Chromosome"/>
</dbReference>
<feature type="transmembrane region" description="Helical" evidence="1">
    <location>
        <begin position="6"/>
        <end position="23"/>
    </location>
</feature>
<evidence type="ECO:0000256" key="1">
    <source>
        <dbReference type="SAM" id="Phobius"/>
    </source>
</evidence>
<feature type="transmembrane region" description="Helical" evidence="1">
    <location>
        <begin position="30"/>
        <end position="47"/>
    </location>
</feature>
<proteinExistence type="predicted"/>
<keyword evidence="1" id="KW-0472">Membrane</keyword>